<keyword evidence="7" id="KW-1185">Reference proteome</keyword>
<dbReference type="GO" id="GO:0003841">
    <property type="term" value="F:1-acylglycerol-3-phosphate O-acyltransferase activity"/>
    <property type="evidence" value="ECO:0007669"/>
    <property type="project" value="TreeGrafter"/>
</dbReference>
<evidence type="ECO:0000313" key="6">
    <source>
        <dbReference type="EMBL" id="TMP58002.1"/>
    </source>
</evidence>
<name>A0A5S3XN80_9GAMM</name>
<evidence type="ECO:0000256" key="1">
    <source>
        <dbReference type="ARBA" id="ARBA00005189"/>
    </source>
</evidence>
<dbReference type="PANTHER" id="PTHR10434:SF9">
    <property type="entry name" value="PHOSPHOLIPID_GLYCEROL ACYLTRANSFERASE DOMAIN-CONTAINING PROTEIN"/>
    <property type="match status" value="1"/>
</dbReference>
<reference evidence="7 8" key="1">
    <citation type="submission" date="2017-12" db="EMBL/GenBank/DDBJ databases">
        <authorList>
            <person name="Paulsen S."/>
            <person name="Gram L.K."/>
        </authorList>
    </citation>
    <scope>NUCLEOTIDE SEQUENCE [LARGE SCALE GENOMIC DNA]</scope>
    <source>
        <strain evidence="6 8">S2231</strain>
        <strain evidence="5 7">S2233</strain>
    </source>
</reference>
<comment type="caution">
    <text evidence="6">The sequence shown here is derived from an EMBL/GenBank/DDBJ whole genome shotgun (WGS) entry which is preliminary data.</text>
</comment>
<dbReference type="SUPFAM" id="SSF69593">
    <property type="entry name" value="Glycerol-3-phosphate (1)-acyltransferase"/>
    <property type="match status" value="1"/>
</dbReference>
<evidence type="ECO:0000256" key="3">
    <source>
        <dbReference type="ARBA" id="ARBA00023315"/>
    </source>
</evidence>
<dbReference type="GO" id="GO:0006654">
    <property type="term" value="P:phosphatidic acid biosynthetic process"/>
    <property type="evidence" value="ECO:0007669"/>
    <property type="project" value="TreeGrafter"/>
</dbReference>
<feature type="domain" description="Phospholipid/glycerol acyltransferase" evidence="4">
    <location>
        <begin position="47"/>
        <end position="159"/>
    </location>
</feature>
<organism evidence="6 8">
    <name type="scientific">Pseudoalteromonas citrea</name>
    <dbReference type="NCBI Taxonomy" id="43655"/>
    <lineage>
        <taxon>Bacteria</taxon>
        <taxon>Pseudomonadati</taxon>
        <taxon>Pseudomonadota</taxon>
        <taxon>Gammaproteobacteria</taxon>
        <taxon>Alteromonadales</taxon>
        <taxon>Pseudoalteromonadaceae</taxon>
        <taxon>Pseudoalteromonas</taxon>
    </lineage>
</organism>
<dbReference type="CDD" id="cd07988">
    <property type="entry name" value="LPLAT_ABO13168-like"/>
    <property type="match status" value="1"/>
</dbReference>
<evidence type="ECO:0000313" key="5">
    <source>
        <dbReference type="EMBL" id="TMP40246.1"/>
    </source>
</evidence>
<dbReference type="Pfam" id="PF01553">
    <property type="entry name" value="Acyltransferase"/>
    <property type="match status" value="1"/>
</dbReference>
<reference evidence="6" key="3">
    <citation type="submission" date="2019-09" db="EMBL/GenBank/DDBJ databases">
        <title>Co-occurence of chitin degradation, pigmentation and bioactivity in marine Pseudoalteromonas.</title>
        <authorList>
            <person name="Sonnenschein E.C."/>
            <person name="Bech P.K."/>
        </authorList>
    </citation>
    <scope>NUCLEOTIDE SEQUENCE</scope>
    <source>
        <strain evidence="6">S2231</strain>
    </source>
</reference>
<dbReference type="OrthoDB" id="9796839at2"/>
<dbReference type="EMBL" id="PNCK01000086">
    <property type="protein sequence ID" value="TMP40246.1"/>
    <property type="molecule type" value="Genomic_DNA"/>
</dbReference>
<sequence length="199" mass="22061">MHNLNSRDIPKAIPKTHSPIGRCIGSMILKVMGWRIEGAFPSDAKFIAAVAPHTSNWDFVIAIAVKLKLGLKVQFLGKHSIFIGPFGYLLKKLGGIAVDRSAAHGVVEQITQQFNQQDALILGLAPEGTRKYTKQWKTGFLYMASAANVPVVPMRLDYRSKTFTVLPALDIAHDIESELTRFKQLFPKEVAKYPSQVSD</sequence>
<protein>
    <submittedName>
        <fullName evidence="6">Acyltransferase</fullName>
    </submittedName>
</protein>
<dbReference type="EMBL" id="PNCL01000061">
    <property type="protein sequence ID" value="TMP58002.1"/>
    <property type="molecule type" value="Genomic_DNA"/>
</dbReference>
<keyword evidence="2 6" id="KW-0808">Transferase</keyword>
<comment type="pathway">
    <text evidence="1">Lipid metabolism.</text>
</comment>
<reference evidence="7 8" key="2">
    <citation type="submission" date="2019-06" db="EMBL/GenBank/DDBJ databases">
        <title>Co-occurence of chitin degradation, pigmentation and bioactivity in marine Pseudoalteromonas.</title>
        <authorList>
            <person name="Sonnenschein E.C."/>
            <person name="Bech P.K."/>
        </authorList>
    </citation>
    <scope>NUCLEOTIDE SEQUENCE [LARGE SCALE GENOMIC DNA]</scope>
    <source>
        <strain evidence="8">S2231</strain>
        <strain evidence="5 7">S2233</strain>
    </source>
</reference>
<keyword evidence="3 6" id="KW-0012">Acyltransferase</keyword>
<dbReference type="PANTHER" id="PTHR10434">
    <property type="entry name" value="1-ACYL-SN-GLYCEROL-3-PHOSPHATE ACYLTRANSFERASE"/>
    <property type="match status" value="1"/>
</dbReference>
<evidence type="ECO:0000259" key="4">
    <source>
        <dbReference type="SMART" id="SM00563"/>
    </source>
</evidence>
<evidence type="ECO:0000256" key="2">
    <source>
        <dbReference type="ARBA" id="ARBA00022679"/>
    </source>
</evidence>
<evidence type="ECO:0000313" key="8">
    <source>
        <dbReference type="Proteomes" id="UP000307706"/>
    </source>
</evidence>
<dbReference type="Proteomes" id="UP000307706">
    <property type="component" value="Unassembled WGS sequence"/>
</dbReference>
<accession>A0A5S3XN80</accession>
<dbReference type="Proteomes" id="UP000305730">
    <property type="component" value="Unassembled WGS sequence"/>
</dbReference>
<dbReference type="SMART" id="SM00563">
    <property type="entry name" value="PlsC"/>
    <property type="match status" value="1"/>
</dbReference>
<dbReference type="RefSeq" id="WP_138598230.1">
    <property type="nucleotide sequence ID" value="NZ_PNCK01000086.1"/>
</dbReference>
<gene>
    <name evidence="6" type="ORF">CWB96_12940</name>
    <name evidence="5" type="ORF">CWB97_19100</name>
</gene>
<dbReference type="AlphaFoldDB" id="A0A5S3XN80"/>
<dbReference type="InterPro" id="IPR002123">
    <property type="entry name" value="Plipid/glycerol_acylTrfase"/>
</dbReference>
<proteinExistence type="predicted"/>
<evidence type="ECO:0000313" key="7">
    <source>
        <dbReference type="Proteomes" id="UP000305730"/>
    </source>
</evidence>